<dbReference type="InterPro" id="IPR001254">
    <property type="entry name" value="Trypsin_dom"/>
</dbReference>
<dbReference type="GO" id="GO:0006508">
    <property type="term" value="P:proteolysis"/>
    <property type="evidence" value="ECO:0007669"/>
    <property type="project" value="UniProtKB-KW"/>
</dbReference>
<dbReference type="PROSITE" id="PS00135">
    <property type="entry name" value="TRYPSIN_SER"/>
    <property type="match status" value="1"/>
</dbReference>
<dbReference type="CDD" id="cd00190">
    <property type="entry name" value="Tryp_SPc"/>
    <property type="match status" value="1"/>
</dbReference>
<proteinExistence type="inferred from homology"/>
<dbReference type="InterPro" id="IPR001314">
    <property type="entry name" value="Peptidase_S1A"/>
</dbReference>
<dbReference type="PANTHER" id="PTHR24256">
    <property type="entry name" value="TRYPTASE-RELATED"/>
    <property type="match status" value="1"/>
</dbReference>
<reference evidence="6" key="1">
    <citation type="submission" date="2023-06" db="EMBL/GenBank/DDBJ databases">
        <title>Genomic analysis of the entomopathogenic nematode Steinernema hermaphroditum.</title>
        <authorList>
            <person name="Schwarz E.M."/>
            <person name="Heppert J.K."/>
            <person name="Baniya A."/>
            <person name="Schwartz H.T."/>
            <person name="Tan C.-H."/>
            <person name="Antoshechkin I."/>
            <person name="Sternberg P.W."/>
            <person name="Goodrich-Blair H."/>
            <person name="Dillman A.R."/>
        </authorList>
    </citation>
    <scope>NUCLEOTIDE SEQUENCE</scope>
    <source>
        <strain evidence="6">PS9179</strain>
        <tissue evidence="6">Whole animal</tissue>
    </source>
</reference>
<evidence type="ECO:0000313" key="6">
    <source>
        <dbReference type="EMBL" id="KAK0421196.1"/>
    </source>
</evidence>
<evidence type="ECO:0000313" key="7">
    <source>
        <dbReference type="Proteomes" id="UP001175271"/>
    </source>
</evidence>
<dbReference type="PRINTS" id="PR00722">
    <property type="entry name" value="CHYMOTRYPSIN"/>
</dbReference>
<name>A0AA39ICR9_9BILA</name>
<sequence length="265" mass="28927">MRSPPAFLLLLFGAALAAPSPHYGGSSELVAGGQIAPAGIFPYFAFLGFCGGSLITPRHVLTAAHCTSEEVPRRSIHMGQSKRTDYLHNVYGVQSRVSVAVHRHKDYDWRKSLNDIAILEVDPPFNLTAYVGLSYIKADDTELLKSPHAHLVGRGAMDIINGTQIGSDELRFAVIDLNDNPKCKNQVDKDPERKTICAGSKDAGSLGGDSGSPLTVYTPSERFQVGIDSAAIPSRDRHKYPTTFTRVSQFCDWMSEKTNGEFKCL</sequence>
<evidence type="ECO:0000256" key="2">
    <source>
        <dbReference type="ARBA" id="ARBA00024195"/>
    </source>
</evidence>
<accession>A0AA39ICR9</accession>
<dbReference type="Pfam" id="PF00089">
    <property type="entry name" value="Trypsin"/>
    <property type="match status" value="1"/>
</dbReference>
<gene>
    <name evidence="6" type="ORF">QR680_015104</name>
</gene>
<dbReference type="InterPro" id="IPR033116">
    <property type="entry name" value="TRYPSIN_SER"/>
</dbReference>
<feature type="chain" id="PRO_5041462057" description="Peptidase S1 domain-containing protein" evidence="4">
    <location>
        <begin position="18"/>
        <end position="265"/>
    </location>
</feature>
<dbReference type="EMBL" id="JAUCMV010000002">
    <property type="protein sequence ID" value="KAK0421196.1"/>
    <property type="molecule type" value="Genomic_DNA"/>
</dbReference>
<feature type="domain" description="Peptidase S1" evidence="5">
    <location>
        <begin position="30"/>
        <end position="259"/>
    </location>
</feature>
<protein>
    <recommendedName>
        <fullName evidence="5">Peptidase S1 domain-containing protein</fullName>
    </recommendedName>
</protein>
<keyword evidence="3" id="KW-0720">Serine protease</keyword>
<dbReference type="InterPro" id="IPR043504">
    <property type="entry name" value="Peptidase_S1_PA_chymotrypsin"/>
</dbReference>
<dbReference type="SMART" id="SM00020">
    <property type="entry name" value="Tryp_SPc"/>
    <property type="match status" value="1"/>
</dbReference>
<dbReference type="InterPro" id="IPR009003">
    <property type="entry name" value="Peptidase_S1_PA"/>
</dbReference>
<keyword evidence="3" id="KW-0378">Hydrolase</keyword>
<dbReference type="InterPro" id="IPR051487">
    <property type="entry name" value="Ser/Thr_Proteases_Immune/Dev"/>
</dbReference>
<dbReference type="Proteomes" id="UP001175271">
    <property type="component" value="Unassembled WGS sequence"/>
</dbReference>
<organism evidence="6 7">
    <name type="scientific">Steinernema hermaphroditum</name>
    <dbReference type="NCBI Taxonomy" id="289476"/>
    <lineage>
        <taxon>Eukaryota</taxon>
        <taxon>Metazoa</taxon>
        <taxon>Ecdysozoa</taxon>
        <taxon>Nematoda</taxon>
        <taxon>Chromadorea</taxon>
        <taxon>Rhabditida</taxon>
        <taxon>Tylenchina</taxon>
        <taxon>Panagrolaimomorpha</taxon>
        <taxon>Strongyloidoidea</taxon>
        <taxon>Steinernematidae</taxon>
        <taxon>Steinernema</taxon>
    </lineage>
</organism>
<feature type="signal peptide" evidence="4">
    <location>
        <begin position="1"/>
        <end position="17"/>
    </location>
</feature>
<comment type="similarity">
    <text evidence="2">Belongs to the peptidase S1 family. CLIP subfamily.</text>
</comment>
<evidence type="ECO:0000256" key="1">
    <source>
        <dbReference type="ARBA" id="ARBA00023157"/>
    </source>
</evidence>
<comment type="caution">
    <text evidence="6">The sequence shown here is derived from an EMBL/GenBank/DDBJ whole genome shotgun (WGS) entry which is preliminary data.</text>
</comment>
<keyword evidence="1" id="KW-1015">Disulfide bond</keyword>
<dbReference type="PROSITE" id="PS50240">
    <property type="entry name" value="TRYPSIN_DOM"/>
    <property type="match status" value="1"/>
</dbReference>
<dbReference type="Gene3D" id="2.40.10.10">
    <property type="entry name" value="Trypsin-like serine proteases"/>
    <property type="match status" value="1"/>
</dbReference>
<keyword evidence="7" id="KW-1185">Reference proteome</keyword>
<dbReference type="GO" id="GO:0004252">
    <property type="term" value="F:serine-type endopeptidase activity"/>
    <property type="evidence" value="ECO:0007669"/>
    <property type="project" value="InterPro"/>
</dbReference>
<evidence type="ECO:0000256" key="3">
    <source>
        <dbReference type="RuleBase" id="RU363034"/>
    </source>
</evidence>
<dbReference type="FunFam" id="2.40.10.10:FF:000068">
    <property type="entry name" value="transmembrane protease serine 2"/>
    <property type="match status" value="1"/>
</dbReference>
<dbReference type="SUPFAM" id="SSF50494">
    <property type="entry name" value="Trypsin-like serine proteases"/>
    <property type="match status" value="1"/>
</dbReference>
<dbReference type="PROSITE" id="PS00134">
    <property type="entry name" value="TRYPSIN_HIS"/>
    <property type="match status" value="1"/>
</dbReference>
<evidence type="ECO:0000256" key="4">
    <source>
        <dbReference type="SAM" id="SignalP"/>
    </source>
</evidence>
<dbReference type="InterPro" id="IPR018114">
    <property type="entry name" value="TRYPSIN_HIS"/>
</dbReference>
<keyword evidence="3" id="KW-0645">Protease</keyword>
<evidence type="ECO:0000259" key="5">
    <source>
        <dbReference type="PROSITE" id="PS50240"/>
    </source>
</evidence>
<keyword evidence="4" id="KW-0732">Signal</keyword>
<dbReference type="AlphaFoldDB" id="A0AA39ICR9"/>